<evidence type="ECO:0000313" key="6">
    <source>
        <dbReference type="EMBL" id="MDT7519956.1"/>
    </source>
</evidence>
<evidence type="ECO:0000256" key="4">
    <source>
        <dbReference type="PROSITE-ProRule" id="PRU00473"/>
    </source>
</evidence>
<dbReference type="InterPro" id="IPR036737">
    <property type="entry name" value="OmpA-like_sf"/>
</dbReference>
<feature type="domain" description="OmpA-like" evidence="5">
    <location>
        <begin position="86"/>
        <end position="195"/>
    </location>
</feature>
<dbReference type="Pfam" id="PF00691">
    <property type="entry name" value="OmpA"/>
    <property type="match status" value="1"/>
</dbReference>
<dbReference type="CDD" id="cd07185">
    <property type="entry name" value="OmpA_C-like"/>
    <property type="match status" value="1"/>
</dbReference>
<dbReference type="PANTHER" id="PTHR30329">
    <property type="entry name" value="STATOR ELEMENT OF FLAGELLAR MOTOR COMPLEX"/>
    <property type="match status" value="1"/>
</dbReference>
<keyword evidence="7" id="KW-1185">Reference proteome</keyword>
<dbReference type="PANTHER" id="PTHR30329:SF21">
    <property type="entry name" value="LIPOPROTEIN YIAD-RELATED"/>
    <property type="match status" value="1"/>
</dbReference>
<dbReference type="PRINTS" id="PR01021">
    <property type="entry name" value="OMPADOMAIN"/>
</dbReference>
<dbReference type="InterPro" id="IPR006665">
    <property type="entry name" value="OmpA-like"/>
</dbReference>
<organism evidence="6 7">
    <name type="scientific">Rhodoferax potami</name>
    <dbReference type="NCBI Taxonomy" id="3068338"/>
    <lineage>
        <taxon>Bacteria</taxon>
        <taxon>Pseudomonadati</taxon>
        <taxon>Pseudomonadota</taxon>
        <taxon>Betaproteobacteria</taxon>
        <taxon>Burkholderiales</taxon>
        <taxon>Comamonadaceae</taxon>
        <taxon>Rhodoferax</taxon>
    </lineage>
</organism>
<dbReference type="Proteomes" id="UP001321700">
    <property type="component" value="Unassembled WGS sequence"/>
</dbReference>
<dbReference type="RefSeq" id="WP_313875600.1">
    <property type="nucleotide sequence ID" value="NZ_JAVBIK010000001.1"/>
</dbReference>
<keyword evidence="2 4" id="KW-0472">Membrane</keyword>
<evidence type="ECO:0000256" key="2">
    <source>
        <dbReference type="ARBA" id="ARBA00023136"/>
    </source>
</evidence>
<protein>
    <submittedName>
        <fullName evidence="6">OmpA family protein</fullName>
    </submittedName>
</protein>
<proteinExistence type="predicted"/>
<dbReference type="InterPro" id="IPR006664">
    <property type="entry name" value="OMP_bac"/>
</dbReference>
<gene>
    <name evidence="6" type="ORF">RAE19_14765</name>
</gene>
<reference evidence="6 7" key="1">
    <citation type="submission" date="2023-08" db="EMBL/GenBank/DDBJ databases">
        <title>Rhodoferax potami sp. nov. and Rhodoferax mekongensis sp. nov., isolated from the Mekong River in Thailand.</title>
        <authorList>
            <person name="Kitikhun S."/>
            <person name="Charoenyingcharoen P."/>
            <person name="Siriarchawattana P."/>
            <person name="Likhitrattanapisal S."/>
            <person name="Nilsakha T."/>
            <person name="Chanpet A."/>
            <person name="Rattanawaree P."/>
            <person name="Ingsriswang S."/>
        </authorList>
    </citation>
    <scope>NUCLEOTIDE SEQUENCE [LARGE SCALE GENOMIC DNA]</scope>
    <source>
        <strain evidence="6 7">TBRC 17660</strain>
    </source>
</reference>
<dbReference type="EMBL" id="JAVBIK010000001">
    <property type="protein sequence ID" value="MDT7519956.1"/>
    <property type="molecule type" value="Genomic_DNA"/>
</dbReference>
<name>A0ABU3KQ59_9BURK</name>
<dbReference type="PROSITE" id="PS51257">
    <property type="entry name" value="PROKAR_LIPOPROTEIN"/>
    <property type="match status" value="1"/>
</dbReference>
<dbReference type="PROSITE" id="PS51123">
    <property type="entry name" value="OMPA_2"/>
    <property type="match status" value="1"/>
</dbReference>
<comment type="caution">
    <text evidence="6">The sequence shown here is derived from an EMBL/GenBank/DDBJ whole genome shotgun (WGS) entry which is preliminary data.</text>
</comment>
<evidence type="ECO:0000256" key="3">
    <source>
        <dbReference type="ARBA" id="ARBA00023237"/>
    </source>
</evidence>
<dbReference type="InterPro" id="IPR050330">
    <property type="entry name" value="Bact_OuterMem_StrucFunc"/>
</dbReference>
<keyword evidence="3" id="KW-0998">Cell outer membrane</keyword>
<accession>A0ABU3KQ59</accession>
<comment type="subcellular location">
    <subcellularLocation>
        <location evidence="1">Cell outer membrane</location>
    </subcellularLocation>
</comment>
<dbReference type="Gene3D" id="3.30.1330.60">
    <property type="entry name" value="OmpA-like domain"/>
    <property type="match status" value="1"/>
</dbReference>
<evidence type="ECO:0000259" key="5">
    <source>
        <dbReference type="PROSITE" id="PS51123"/>
    </source>
</evidence>
<evidence type="ECO:0000313" key="7">
    <source>
        <dbReference type="Proteomes" id="UP001321700"/>
    </source>
</evidence>
<dbReference type="SUPFAM" id="SSF103088">
    <property type="entry name" value="OmpA-like"/>
    <property type="match status" value="1"/>
</dbReference>
<sequence length="195" mass="20867">MSVRYLVVVALLGLQACAPVSRVILLPDSEGRSTAVQVSNAGGVVDLTQPFQTAALQQDGRLEAGVLSADEVQEKYKGLLALPMPTASQLTLRFEPGTSNLTAESQGQLPEIIALASQRAGGEILVVGHTDRTGSPQANDTLSLQRAQAVRELLVQRGFAPERIEAIGRGEREPVVPTEANVNEPRNRRAEIIIR</sequence>
<evidence type="ECO:0000256" key="1">
    <source>
        <dbReference type="ARBA" id="ARBA00004442"/>
    </source>
</evidence>